<feature type="domain" description="SCP2" evidence="1">
    <location>
        <begin position="16"/>
        <end position="105"/>
    </location>
</feature>
<gene>
    <name evidence="2" type="ORF">SAMN04487884_1431</name>
</gene>
<dbReference type="Gene3D" id="3.30.1050.10">
    <property type="entry name" value="SCP2 sterol-binding domain"/>
    <property type="match status" value="1"/>
</dbReference>
<sequence>MKRDTVVTKLRKLAENADVSNVDFLAVQVNLTDQDPGVFYVEVKDHKINIEPYDYHDRNCAISIKSDDFNKLISGKLDPVAAFTIGKLKVDGDVGKALEFSKLLK</sequence>
<dbReference type="PANTHER" id="PTHR10094:SF25">
    <property type="entry name" value="SCP2 STEROL-BINDING DOMAIN-CONTAINING PROTEIN 1"/>
    <property type="match status" value="1"/>
</dbReference>
<dbReference type="EMBL" id="FOGJ01000043">
    <property type="protein sequence ID" value="SES40980.1"/>
    <property type="molecule type" value="Genomic_DNA"/>
</dbReference>
<protein>
    <submittedName>
        <fullName evidence="2">SCP-2 sterol transfer family protein</fullName>
    </submittedName>
</protein>
<dbReference type="InterPro" id="IPR036527">
    <property type="entry name" value="SCP2_sterol-bd_dom_sf"/>
</dbReference>
<dbReference type="RefSeq" id="WP_026492917.1">
    <property type="nucleotide sequence ID" value="NZ_FOGJ01000043.1"/>
</dbReference>
<evidence type="ECO:0000259" key="1">
    <source>
        <dbReference type="Pfam" id="PF02036"/>
    </source>
</evidence>
<dbReference type="OrthoDB" id="9804656at2"/>
<dbReference type="GO" id="GO:0005829">
    <property type="term" value="C:cytosol"/>
    <property type="evidence" value="ECO:0007669"/>
    <property type="project" value="TreeGrafter"/>
</dbReference>
<dbReference type="SUPFAM" id="SSF55718">
    <property type="entry name" value="SCP-like"/>
    <property type="match status" value="1"/>
</dbReference>
<proteinExistence type="predicted"/>
<name>A0A1H9X4B2_BUTFI</name>
<dbReference type="InterPro" id="IPR003033">
    <property type="entry name" value="SCP2_sterol-bd_dom"/>
</dbReference>
<dbReference type="Proteomes" id="UP000182584">
    <property type="component" value="Unassembled WGS sequence"/>
</dbReference>
<reference evidence="2 3" key="1">
    <citation type="submission" date="2016-10" db="EMBL/GenBank/DDBJ databases">
        <authorList>
            <person name="de Groot N.N."/>
        </authorList>
    </citation>
    <scope>NUCLEOTIDE SEQUENCE [LARGE SCALE GENOMIC DNA]</scope>
    <source>
        <strain evidence="2 3">AR40</strain>
    </source>
</reference>
<dbReference type="PANTHER" id="PTHR10094">
    <property type="entry name" value="STEROL CARRIER PROTEIN 2 SCP-2 FAMILY PROTEIN"/>
    <property type="match status" value="1"/>
</dbReference>
<dbReference type="Pfam" id="PF02036">
    <property type="entry name" value="SCP2"/>
    <property type="match status" value="1"/>
</dbReference>
<evidence type="ECO:0000313" key="3">
    <source>
        <dbReference type="Proteomes" id="UP000182584"/>
    </source>
</evidence>
<organism evidence="2 3">
    <name type="scientific">Butyrivibrio fibrisolvens</name>
    <dbReference type="NCBI Taxonomy" id="831"/>
    <lineage>
        <taxon>Bacteria</taxon>
        <taxon>Bacillati</taxon>
        <taxon>Bacillota</taxon>
        <taxon>Clostridia</taxon>
        <taxon>Lachnospirales</taxon>
        <taxon>Lachnospiraceae</taxon>
        <taxon>Butyrivibrio</taxon>
    </lineage>
</organism>
<accession>A0A1H9X4B2</accession>
<dbReference type="AlphaFoldDB" id="A0A1H9X4B2"/>
<evidence type="ECO:0000313" key="2">
    <source>
        <dbReference type="EMBL" id="SES40980.1"/>
    </source>
</evidence>